<dbReference type="EMBL" id="KV878687">
    <property type="protein sequence ID" value="OJJ70247.1"/>
    <property type="molecule type" value="Genomic_DNA"/>
</dbReference>
<dbReference type="VEuPathDB" id="FungiDB:ASPBRDRAFT_45535"/>
<evidence type="ECO:0000313" key="1">
    <source>
        <dbReference type="EMBL" id="OJJ70247.1"/>
    </source>
</evidence>
<dbReference type="AlphaFoldDB" id="A0A1L9UF00"/>
<protein>
    <submittedName>
        <fullName evidence="1">Uncharacterized protein</fullName>
    </submittedName>
</protein>
<dbReference type="GeneID" id="93577919"/>
<dbReference type="Proteomes" id="UP000184499">
    <property type="component" value="Unassembled WGS sequence"/>
</dbReference>
<evidence type="ECO:0000313" key="2">
    <source>
        <dbReference type="Proteomes" id="UP000184499"/>
    </source>
</evidence>
<sequence length="67" mass="7314">MGVIVQTETPMKDEPVFKSLSFVRTARRIMDGTIYVPNSFKPDVSGGRLNSNVLLPASGLLSSRNSM</sequence>
<keyword evidence="2" id="KW-1185">Reference proteome</keyword>
<proteinExistence type="predicted"/>
<accession>A0A1L9UF00</accession>
<organism evidence="1 2">
    <name type="scientific">Aspergillus brasiliensis (strain CBS 101740 / IMI 381727 / IBT 21946)</name>
    <dbReference type="NCBI Taxonomy" id="767769"/>
    <lineage>
        <taxon>Eukaryota</taxon>
        <taxon>Fungi</taxon>
        <taxon>Dikarya</taxon>
        <taxon>Ascomycota</taxon>
        <taxon>Pezizomycotina</taxon>
        <taxon>Eurotiomycetes</taxon>
        <taxon>Eurotiomycetidae</taxon>
        <taxon>Eurotiales</taxon>
        <taxon>Aspergillaceae</taxon>
        <taxon>Aspergillus</taxon>
        <taxon>Aspergillus subgen. Circumdati</taxon>
    </lineage>
</organism>
<gene>
    <name evidence="1" type="ORF">ASPBRDRAFT_45535</name>
</gene>
<dbReference type="STRING" id="767769.A0A1L9UF00"/>
<reference evidence="2" key="1">
    <citation type="journal article" date="2017" name="Genome Biol.">
        <title>Comparative genomics reveals high biological diversity and specific adaptations in the industrially and medically important fungal genus Aspergillus.</title>
        <authorList>
            <person name="de Vries R.P."/>
            <person name="Riley R."/>
            <person name="Wiebenga A."/>
            <person name="Aguilar-Osorio G."/>
            <person name="Amillis S."/>
            <person name="Uchima C.A."/>
            <person name="Anderluh G."/>
            <person name="Asadollahi M."/>
            <person name="Askin M."/>
            <person name="Barry K."/>
            <person name="Battaglia E."/>
            <person name="Bayram O."/>
            <person name="Benocci T."/>
            <person name="Braus-Stromeyer S.A."/>
            <person name="Caldana C."/>
            <person name="Canovas D."/>
            <person name="Cerqueira G.C."/>
            <person name="Chen F."/>
            <person name="Chen W."/>
            <person name="Choi C."/>
            <person name="Clum A."/>
            <person name="Dos Santos R.A."/>
            <person name="Damasio A.R."/>
            <person name="Diallinas G."/>
            <person name="Emri T."/>
            <person name="Fekete E."/>
            <person name="Flipphi M."/>
            <person name="Freyberg S."/>
            <person name="Gallo A."/>
            <person name="Gournas C."/>
            <person name="Habgood R."/>
            <person name="Hainaut M."/>
            <person name="Harispe M.L."/>
            <person name="Henrissat B."/>
            <person name="Hilden K.S."/>
            <person name="Hope R."/>
            <person name="Hossain A."/>
            <person name="Karabika E."/>
            <person name="Karaffa L."/>
            <person name="Karanyi Z."/>
            <person name="Krasevec N."/>
            <person name="Kuo A."/>
            <person name="Kusch H."/>
            <person name="LaButti K."/>
            <person name="Lagendijk E.L."/>
            <person name="Lapidus A."/>
            <person name="Levasseur A."/>
            <person name="Lindquist E."/>
            <person name="Lipzen A."/>
            <person name="Logrieco A.F."/>
            <person name="MacCabe A."/>
            <person name="Maekelae M.R."/>
            <person name="Malavazi I."/>
            <person name="Melin P."/>
            <person name="Meyer V."/>
            <person name="Mielnichuk N."/>
            <person name="Miskei M."/>
            <person name="Molnar A.P."/>
            <person name="Mule G."/>
            <person name="Ngan C.Y."/>
            <person name="Orejas M."/>
            <person name="Orosz E."/>
            <person name="Ouedraogo J.P."/>
            <person name="Overkamp K.M."/>
            <person name="Park H.-S."/>
            <person name="Perrone G."/>
            <person name="Piumi F."/>
            <person name="Punt P.J."/>
            <person name="Ram A.F."/>
            <person name="Ramon A."/>
            <person name="Rauscher S."/>
            <person name="Record E."/>
            <person name="Riano-Pachon D.M."/>
            <person name="Robert V."/>
            <person name="Roehrig J."/>
            <person name="Ruller R."/>
            <person name="Salamov A."/>
            <person name="Salih N.S."/>
            <person name="Samson R.A."/>
            <person name="Sandor E."/>
            <person name="Sanguinetti M."/>
            <person name="Schuetze T."/>
            <person name="Sepcic K."/>
            <person name="Shelest E."/>
            <person name="Sherlock G."/>
            <person name="Sophianopoulou V."/>
            <person name="Squina F.M."/>
            <person name="Sun H."/>
            <person name="Susca A."/>
            <person name="Todd R.B."/>
            <person name="Tsang A."/>
            <person name="Unkles S.E."/>
            <person name="van de Wiele N."/>
            <person name="van Rossen-Uffink D."/>
            <person name="Oliveira J.V."/>
            <person name="Vesth T.C."/>
            <person name="Visser J."/>
            <person name="Yu J.-H."/>
            <person name="Zhou M."/>
            <person name="Andersen M.R."/>
            <person name="Archer D.B."/>
            <person name="Baker S.E."/>
            <person name="Benoit I."/>
            <person name="Brakhage A.A."/>
            <person name="Braus G.H."/>
            <person name="Fischer R."/>
            <person name="Frisvad J.C."/>
            <person name="Goldman G.H."/>
            <person name="Houbraken J."/>
            <person name="Oakley B."/>
            <person name="Pocsi I."/>
            <person name="Scazzocchio C."/>
            <person name="Seiboth B."/>
            <person name="vanKuyk P.A."/>
            <person name="Wortman J."/>
            <person name="Dyer P.S."/>
            <person name="Grigoriev I.V."/>
        </authorList>
    </citation>
    <scope>NUCLEOTIDE SEQUENCE [LARGE SCALE GENOMIC DNA]</scope>
    <source>
        <strain evidence="2">CBS 101740 / IMI 381727 / IBT 21946</strain>
    </source>
</reference>
<dbReference type="RefSeq" id="XP_067477495.1">
    <property type="nucleotide sequence ID" value="XM_067625431.1"/>
</dbReference>
<name>A0A1L9UF00_ASPBC</name>